<sequence length="117" mass="13231">MPNQEFFINRSDNGQDSIIIFHSGMHYIINCVQHGKPQLTMATTILLLPLFPLVASIFGHSVPPLVNSSQVSSPIPNPPPPYGPQAIPLFPPTLQSQRKHHFHQIYEAFNHMFQCYI</sequence>
<accession>A0A9Q3HQC7</accession>
<evidence type="ECO:0000313" key="1">
    <source>
        <dbReference type="EMBL" id="MBW0510055.1"/>
    </source>
</evidence>
<name>A0A9Q3HQC7_9BASI</name>
<dbReference type="AlphaFoldDB" id="A0A9Q3HQC7"/>
<dbReference type="EMBL" id="AVOT02021304">
    <property type="protein sequence ID" value="MBW0510055.1"/>
    <property type="molecule type" value="Genomic_DNA"/>
</dbReference>
<evidence type="ECO:0000313" key="2">
    <source>
        <dbReference type="Proteomes" id="UP000765509"/>
    </source>
</evidence>
<gene>
    <name evidence="1" type="ORF">O181_049770</name>
</gene>
<protein>
    <submittedName>
        <fullName evidence="1">Uncharacterized protein</fullName>
    </submittedName>
</protein>
<dbReference type="Proteomes" id="UP000765509">
    <property type="component" value="Unassembled WGS sequence"/>
</dbReference>
<organism evidence="1 2">
    <name type="scientific">Austropuccinia psidii MF-1</name>
    <dbReference type="NCBI Taxonomy" id="1389203"/>
    <lineage>
        <taxon>Eukaryota</taxon>
        <taxon>Fungi</taxon>
        <taxon>Dikarya</taxon>
        <taxon>Basidiomycota</taxon>
        <taxon>Pucciniomycotina</taxon>
        <taxon>Pucciniomycetes</taxon>
        <taxon>Pucciniales</taxon>
        <taxon>Sphaerophragmiaceae</taxon>
        <taxon>Austropuccinia</taxon>
    </lineage>
</organism>
<reference evidence="1" key="1">
    <citation type="submission" date="2021-03" db="EMBL/GenBank/DDBJ databases">
        <title>Draft genome sequence of rust myrtle Austropuccinia psidii MF-1, a brazilian biotype.</title>
        <authorList>
            <person name="Quecine M.C."/>
            <person name="Pachon D.M.R."/>
            <person name="Bonatelli M.L."/>
            <person name="Correr F.H."/>
            <person name="Franceschini L.M."/>
            <person name="Leite T.F."/>
            <person name="Margarido G.R.A."/>
            <person name="Almeida C.A."/>
            <person name="Ferrarezi J.A."/>
            <person name="Labate C.A."/>
        </authorList>
    </citation>
    <scope>NUCLEOTIDE SEQUENCE</scope>
    <source>
        <strain evidence="1">MF-1</strain>
    </source>
</reference>
<comment type="caution">
    <text evidence="1">The sequence shown here is derived from an EMBL/GenBank/DDBJ whole genome shotgun (WGS) entry which is preliminary data.</text>
</comment>
<proteinExistence type="predicted"/>
<keyword evidence="2" id="KW-1185">Reference proteome</keyword>